<sequence>MHLIENEFEQKLLHELPPHARDIGLDLVSTRSLGELLVMLDENQVDKELLAVKKVPSTMWEPILRAALLAKATYFLPNPELSQEEMLFLLKAACMSAGYPLSEYSLADLIELTEDEMPVFHRWLLQLTKNLQEKRA</sequence>
<dbReference type="KEGG" id="tcx:Tcr_0107"/>
<dbReference type="AlphaFoldDB" id="Q31JH0"/>
<dbReference type="OrthoDB" id="5612343at2"/>
<dbReference type="EMBL" id="CP000109">
    <property type="protein sequence ID" value="ABB40703.1"/>
    <property type="molecule type" value="Genomic_DNA"/>
</dbReference>
<reference evidence="1" key="1">
    <citation type="submission" date="2006-07" db="EMBL/GenBank/DDBJ databases">
        <title>Complete sequence of Thiomicrospira crunogena XCL-2.</title>
        <authorList>
            <consortium name="US DOE Joint Genome Institute"/>
            <person name="Copeland A."/>
            <person name="Lucas S."/>
            <person name="Lapidus A."/>
            <person name="Barry K."/>
            <person name="Detter J.C."/>
            <person name="Glavina del Rio T."/>
            <person name="Hammon N."/>
            <person name="Israni S."/>
            <person name="Dalin E."/>
            <person name="Tice H."/>
            <person name="Pitluck S."/>
            <person name="Chain P."/>
            <person name="Malfatti S."/>
            <person name="Shin M."/>
            <person name="Vergez L."/>
            <person name="Schmutz J."/>
            <person name="Larimer F."/>
            <person name="Land M."/>
            <person name="Hauser L."/>
            <person name="Kyrpides N."/>
            <person name="Lykidis A."/>
            <person name="Scott K.M."/>
            <person name="Sievert S."/>
            <person name="Kerfeld C."/>
            <person name="Freyermuth S."/>
            <person name="Dobrinski K."/>
            <person name="Boller A."/>
            <person name="Fitzpatrick K."/>
            <person name="Thoma P."/>
            <person name="Moore J."/>
            <person name="Richardson P."/>
        </authorList>
    </citation>
    <scope>NUCLEOTIDE SEQUENCE</scope>
    <source>
        <strain evidence="1">XCL-2</strain>
    </source>
</reference>
<dbReference type="STRING" id="317025.Tcr_0107"/>
<proteinExistence type="predicted"/>
<organism evidence="1">
    <name type="scientific">Hydrogenovibrio crunogenus (strain DSM 25203 / XCL-2)</name>
    <name type="common">Thiomicrospira crunogena</name>
    <dbReference type="NCBI Taxonomy" id="317025"/>
    <lineage>
        <taxon>Bacteria</taxon>
        <taxon>Pseudomonadati</taxon>
        <taxon>Pseudomonadota</taxon>
        <taxon>Gammaproteobacteria</taxon>
        <taxon>Thiotrichales</taxon>
        <taxon>Piscirickettsiaceae</taxon>
        <taxon>Hydrogenovibrio</taxon>
    </lineage>
</organism>
<gene>
    <name evidence="1" type="ordered locus">Tcr_0107</name>
</gene>
<evidence type="ECO:0000313" key="1">
    <source>
        <dbReference type="EMBL" id="ABB40703.1"/>
    </source>
</evidence>
<accession>Q31JH0</accession>
<dbReference type="HOGENOM" id="CLU_1874492_0_0_6"/>
<protein>
    <submittedName>
        <fullName evidence="1">Uncharacterized protein</fullName>
    </submittedName>
</protein>
<name>Q31JH0_HYDCU</name>